<evidence type="ECO:0000313" key="11">
    <source>
        <dbReference type="Proteomes" id="UP000609651"/>
    </source>
</evidence>
<comment type="caution">
    <text evidence="10">The sequence shown here is derived from an EMBL/GenBank/DDBJ whole genome shotgun (WGS) entry which is preliminary data.</text>
</comment>
<gene>
    <name evidence="10" type="ORF">LzC2_42470</name>
</gene>
<keyword evidence="3" id="KW-0479">Metal-binding</keyword>
<dbReference type="PANTHER" id="PTHR45953:SF1">
    <property type="entry name" value="IDURONATE 2-SULFATASE"/>
    <property type="match status" value="1"/>
</dbReference>
<keyword evidence="6" id="KW-0106">Calcium</keyword>
<dbReference type="GO" id="GO:0004065">
    <property type="term" value="F:arylsulfatase activity"/>
    <property type="evidence" value="ECO:0007669"/>
    <property type="project" value="UniProtKB-EC"/>
</dbReference>
<feature type="region of interest" description="Disordered" evidence="7">
    <location>
        <begin position="472"/>
        <end position="493"/>
    </location>
</feature>
<feature type="chain" id="PRO_5047229806" evidence="8">
    <location>
        <begin position="26"/>
        <end position="493"/>
    </location>
</feature>
<sequence>MPDVRSVRLLAGLFALLVTAGPSLGQTAESAPSDDRPDDRPDVLFIAVDDLNDWIGCLTNERSPLGGGHPQTDTPNLDRLAARGVLFTNAHCAAPACNPSRTAIMTGRRPSSTGLYLNAQSWPRTVEGVPTLSETFKNAGYDTRGGGKIFHGSHPREQDERFWHEYFPLPGFPTPEAAQGKSTANGLGKGHFDWAPLDVGDEELGDTKLTDWATGVLKEESPGPRFTAVGLYRPHLPWFVPQKYFDAVPADPALPPSPEGDLNDVPAPGVKMARPQGDHAAVTKADQWSAGVRAYLANIRYADGQVGRLLDALNASGRADNTIVVLWGDHGWHLGEKEHWRKFTLWERATRVPLMILAPGVTEAGGRCDAPVELTSLYPTLCNLCGVPAPEGLDAPSLRPLLANPRAPWEHAAVTTHGRGNTSVRGERFRLIRYADGERELYDHRVDPGEYNNLLNKDAEHIAADALAKSLPTDYVPNAPTSGGAKGPREAGK</sequence>
<evidence type="ECO:0000256" key="8">
    <source>
        <dbReference type="SAM" id="SignalP"/>
    </source>
</evidence>
<reference evidence="10 11" key="1">
    <citation type="journal article" date="2020" name="Syst. Appl. Microbiol.">
        <title>Alienimonas chondri sp. nov., a novel planctomycete isolated from the biofilm of the red alga Chondrus crispus.</title>
        <authorList>
            <person name="Vitorino I."/>
            <person name="Albuquerque L."/>
            <person name="Wiegand S."/>
            <person name="Kallscheuer N."/>
            <person name="da Costa M.S."/>
            <person name="Lobo-da-Cunha A."/>
            <person name="Jogler C."/>
            <person name="Lage O.M."/>
        </authorList>
    </citation>
    <scope>NUCLEOTIDE SEQUENCE [LARGE SCALE GENOMIC DNA]</scope>
    <source>
        <strain evidence="10 11">LzC2</strain>
    </source>
</reference>
<dbReference type="EC" id="3.1.6.1" evidence="10"/>
<evidence type="ECO:0000256" key="2">
    <source>
        <dbReference type="ARBA" id="ARBA00008779"/>
    </source>
</evidence>
<evidence type="ECO:0000256" key="1">
    <source>
        <dbReference type="ARBA" id="ARBA00001913"/>
    </source>
</evidence>
<dbReference type="CDD" id="cd16030">
    <property type="entry name" value="iduronate-2-sulfatase"/>
    <property type="match status" value="1"/>
</dbReference>
<keyword evidence="11" id="KW-1185">Reference proteome</keyword>
<feature type="domain" description="Sulfatase N-terminal" evidence="9">
    <location>
        <begin position="41"/>
        <end position="387"/>
    </location>
</feature>
<evidence type="ECO:0000256" key="4">
    <source>
        <dbReference type="ARBA" id="ARBA00022729"/>
    </source>
</evidence>
<evidence type="ECO:0000256" key="7">
    <source>
        <dbReference type="SAM" id="MobiDB-lite"/>
    </source>
</evidence>
<comment type="similarity">
    <text evidence="2">Belongs to the sulfatase family.</text>
</comment>
<dbReference type="RefSeq" id="WP_171190034.1">
    <property type="nucleotide sequence ID" value="NZ_WTPX01000314.1"/>
</dbReference>
<dbReference type="InterPro" id="IPR000917">
    <property type="entry name" value="Sulfatase_N"/>
</dbReference>
<evidence type="ECO:0000313" key="10">
    <source>
        <dbReference type="EMBL" id="NNJ28136.1"/>
    </source>
</evidence>
<dbReference type="SUPFAM" id="SSF53649">
    <property type="entry name" value="Alkaline phosphatase-like"/>
    <property type="match status" value="1"/>
</dbReference>
<feature type="signal peptide" evidence="8">
    <location>
        <begin position="1"/>
        <end position="25"/>
    </location>
</feature>
<organism evidence="10 11">
    <name type="scientific">Alienimonas chondri</name>
    <dbReference type="NCBI Taxonomy" id="2681879"/>
    <lineage>
        <taxon>Bacteria</taxon>
        <taxon>Pseudomonadati</taxon>
        <taxon>Planctomycetota</taxon>
        <taxon>Planctomycetia</taxon>
        <taxon>Planctomycetales</taxon>
        <taxon>Planctomycetaceae</taxon>
        <taxon>Alienimonas</taxon>
    </lineage>
</organism>
<evidence type="ECO:0000259" key="9">
    <source>
        <dbReference type="Pfam" id="PF00884"/>
    </source>
</evidence>
<dbReference type="InterPro" id="IPR035874">
    <property type="entry name" value="IDS"/>
</dbReference>
<evidence type="ECO:0000256" key="6">
    <source>
        <dbReference type="ARBA" id="ARBA00022837"/>
    </source>
</evidence>
<keyword evidence="5 10" id="KW-0378">Hydrolase</keyword>
<keyword evidence="4 8" id="KW-0732">Signal</keyword>
<dbReference type="PANTHER" id="PTHR45953">
    <property type="entry name" value="IDURONATE 2-SULFATASE"/>
    <property type="match status" value="1"/>
</dbReference>
<evidence type="ECO:0000256" key="5">
    <source>
        <dbReference type="ARBA" id="ARBA00022801"/>
    </source>
</evidence>
<comment type="cofactor">
    <cofactor evidence="1">
        <name>Ca(2+)</name>
        <dbReference type="ChEBI" id="CHEBI:29108"/>
    </cofactor>
</comment>
<protein>
    <submittedName>
        <fullName evidence="10">Arylsulfatase</fullName>
        <ecNumber evidence="10">3.1.6.1</ecNumber>
    </submittedName>
</protein>
<evidence type="ECO:0000256" key="3">
    <source>
        <dbReference type="ARBA" id="ARBA00022723"/>
    </source>
</evidence>
<dbReference type="EMBL" id="WTPX01000314">
    <property type="protein sequence ID" value="NNJ28136.1"/>
    <property type="molecule type" value="Genomic_DNA"/>
</dbReference>
<dbReference type="InterPro" id="IPR017850">
    <property type="entry name" value="Alkaline_phosphatase_core_sf"/>
</dbReference>
<proteinExistence type="inferred from homology"/>
<dbReference type="Proteomes" id="UP000609651">
    <property type="component" value="Unassembled WGS sequence"/>
</dbReference>
<dbReference type="Pfam" id="PF00884">
    <property type="entry name" value="Sulfatase"/>
    <property type="match status" value="1"/>
</dbReference>
<dbReference type="Gene3D" id="3.40.720.10">
    <property type="entry name" value="Alkaline Phosphatase, subunit A"/>
    <property type="match status" value="1"/>
</dbReference>
<name>A0ABX1VJ63_9PLAN</name>
<accession>A0ABX1VJ63</accession>